<evidence type="ECO:0000256" key="4">
    <source>
        <dbReference type="ARBA" id="ARBA00022692"/>
    </source>
</evidence>
<keyword evidence="2 7" id="KW-0813">Transport</keyword>
<feature type="transmembrane region" description="Helical" evidence="7">
    <location>
        <begin position="107"/>
        <end position="127"/>
    </location>
</feature>
<name>G8QVQ1_SPHPG</name>
<feature type="transmembrane region" description="Helical" evidence="7">
    <location>
        <begin position="139"/>
        <end position="162"/>
    </location>
</feature>
<dbReference type="CDD" id="cd06261">
    <property type="entry name" value="TM_PBP2"/>
    <property type="match status" value="1"/>
</dbReference>
<dbReference type="GO" id="GO:0005886">
    <property type="term" value="C:plasma membrane"/>
    <property type="evidence" value="ECO:0007669"/>
    <property type="project" value="UniProtKB-SubCell"/>
</dbReference>
<dbReference type="EMBL" id="CP003155">
    <property type="protein sequence ID" value="AEV29343.1"/>
    <property type="molecule type" value="Genomic_DNA"/>
</dbReference>
<feature type="transmembrane region" description="Helical" evidence="7">
    <location>
        <begin position="183"/>
        <end position="208"/>
    </location>
</feature>
<comment type="subcellular location">
    <subcellularLocation>
        <location evidence="1 7">Cell membrane</location>
        <topology evidence="1 7">Multi-pass membrane protein</topology>
    </subcellularLocation>
</comment>
<evidence type="ECO:0000256" key="6">
    <source>
        <dbReference type="ARBA" id="ARBA00023136"/>
    </source>
</evidence>
<dbReference type="AlphaFoldDB" id="G8QVQ1"/>
<dbReference type="HOGENOM" id="CLU_016047_1_1_12"/>
<evidence type="ECO:0000256" key="3">
    <source>
        <dbReference type="ARBA" id="ARBA00022475"/>
    </source>
</evidence>
<feature type="transmembrane region" description="Helical" evidence="7">
    <location>
        <begin position="74"/>
        <end position="95"/>
    </location>
</feature>
<accession>G8QVQ1</accession>
<feature type="transmembrane region" description="Helical" evidence="7">
    <location>
        <begin position="242"/>
        <end position="263"/>
    </location>
</feature>
<dbReference type="GO" id="GO:0055085">
    <property type="term" value="P:transmembrane transport"/>
    <property type="evidence" value="ECO:0007669"/>
    <property type="project" value="InterPro"/>
</dbReference>
<keyword evidence="5 7" id="KW-1133">Transmembrane helix</keyword>
<dbReference type="PANTHER" id="PTHR43744:SF12">
    <property type="entry name" value="ABC TRANSPORTER PERMEASE PROTEIN MG189-RELATED"/>
    <property type="match status" value="1"/>
</dbReference>
<dbReference type="Proteomes" id="UP000005632">
    <property type="component" value="Chromosome"/>
</dbReference>
<dbReference type="OrthoDB" id="9771544at2"/>
<evidence type="ECO:0000256" key="7">
    <source>
        <dbReference type="RuleBase" id="RU363032"/>
    </source>
</evidence>
<dbReference type="InterPro" id="IPR035906">
    <property type="entry name" value="MetI-like_sf"/>
</dbReference>
<dbReference type="InterPro" id="IPR000515">
    <property type="entry name" value="MetI-like"/>
</dbReference>
<protein>
    <submittedName>
        <fullName evidence="9">ABC-type sugar transport system, permease component</fullName>
    </submittedName>
</protein>
<feature type="domain" description="ABC transmembrane type-1" evidence="8">
    <location>
        <begin position="70"/>
        <end position="263"/>
    </location>
</feature>
<proteinExistence type="inferred from homology"/>
<dbReference type="KEGG" id="sgp:SpiGrapes_1533"/>
<dbReference type="SUPFAM" id="SSF161098">
    <property type="entry name" value="MetI-like"/>
    <property type="match status" value="1"/>
</dbReference>
<keyword evidence="6 7" id="KW-0472">Membrane</keyword>
<evidence type="ECO:0000256" key="2">
    <source>
        <dbReference type="ARBA" id="ARBA00022448"/>
    </source>
</evidence>
<keyword evidence="4 7" id="KW-0812">Transmembrane</keyword>
<keyword evidence="9" id="KW-0762">Sugar transport</keyword>
<organism evidence="9 10">
    <name type="scientific">Sphaerochaeta pleomorpha (strain ATCC BAA-1885 / DSM 22778 / Grapes)</name>
    <dbReference type="NCBI Taxonomy" id="158190"/>
    <lineage>
        <taxon>Bacteria</taxon>
        <taxon>Pseudomonadati</taxon>
        <taxon>Spirochaetota</taxon>
        <taxon>Spirochaetia</taxon>
        <taxon>Spirochaetales</taxon>
        <taxon>Sphaerochaetaceae</taxon>
        <taxon>Sphaerochaeta</taxon>
    </lineage>
</organism>
<dbReference type="PROSITE" id="PS50928">
    <property type="entry name" value="ABC_TM1"/>
    <property type="match status" value="1"/>
</dbReference>
<evidence type="ECO:0000313" key="9">
    <source>
        <dbReference type="EMBL" id="AEV29343.1"/>
    </source>
</evidence>
<dbReference type="RefSeq" id="WP_014270191.1">
    <property type="nucleotide sequence ID" value="NC_016633.1"/>
</dbReference>
<keyword evidence="10" id="KW-1185">Reference proteome</keyword>
<gene>
    <name evidence="9" type="ordered locus">SpiGrapes_1533</name>
</gene>
<evidence type="ECO:0000256" key="5">
    <source>
        <dbReference type="ARBA" id="ARBA00022989"/>
    </source>
</evidence>
<evidence type="ECO:0000256" key="1">
    <source>
        <dbReference type="ARBA" id="ARBA00004651"/>
    </source>
</evidence>
<reference evidence="9 10" key="1">
    <citation type="submission" date="2011-11" db="EMBL/GenBank/DDBJ databases">
        <title>Complete sequence of Spirochaeta sp. grapes.</title>
        <authorList>
            <consortium name="US DOE Joint Genome Institute"/>
            <person name="Lucas S."/>
            <person name="Han J."/>
            <person name="Lapidus A."/>
            <person name="Cheng J.-F."/>
            <person name="Goodwin L."/>
            <person name="Pitluck S."/>
            <person name="Peters L."/>
            <person name="Ovchinnikova G."/>
            <person name="Munk A.C."/>
            <person name="Detter J.C."/>
            <person name="Han C."/>
            <person name="Tapia R."/>
            <person name="Land M."/>
            <person name="Hauser L."/>
            <person name="Kyrpides N."/>
            <person name="Ivanova N."/>
            <person name="Pagani I."/>
            <person name="Ritalahtilisa K."/>
            <person name="Loeffler F."/>
            <person name="Woyke T."/>
        </authorList>
    </citation>
    <scope>NUCLEOTIDE SEQUENCE [LARGE SCALE GENOMIC DNA]</scope>
    <source>
        <strain evidence="10">ATCC BAA-1885 / DSM 22778 / Grapes</strain>
    </source>
</reference>
<evidence type="ECO:0000259" key="8">
    <source>
        <dbReference type="PROSITE" id="PS50928"/>
    </source>
</evidence>
<dbReference type="STRING" id="158190.SpiGrapes_1533"/>
<evidence type="ECO:0000313" key="10">
    <source>
        <dbReference type="Proteomes" id="UP000005632"/>
    </source>
</evidence>
<dbReference type="Gene3D" id="1.10.3720.10">
    <property type="entry name" value="MetI-like"/>
    <property type="match status" value="1"/>
</dbReference>
<keyword evidence="3" id="KW-1003">Cell membrane</keyword>
<feature type="transmembrane region" description="Helical" evidence="7">
    <location>
        <begin position="12"/>
        <end position="31"/>
    </location>
</feature>
<dbReference type="eggNOG" id="COG0395">
    <property type="taxonomic scope" value="Bacteria"/>
</dbReference>
<comment type="similarity">
    <text evidence="7">Belongs to the binding-protein-dependent transport system permease family.</text>
</comment>
<sequence>MKHNTITRNLPYALLLAILTLLFVYPFWWMLVNSLNTSAEIFGDPSFLPKSWAFANYTEIFIVQPFARHYANTLLVALVGTLGNVFISAMSGYAFARMRFPGRNLAFVLLLTALMMPIEVTIIPLFFQMKGWGALDTLFPLMLLPIFGSQGAFSAFMLRQFYVTVPIELEEAARIDGLNPFKIFIKIMFPIALPVLSSVAILAFIGVWNSYLEPLVFINSLQNFTLPLSLTNFNDTYGLPQWHLQLAATTLSIMPVMVVYLVFQKKISNAMVNSGLK</sequence>
<dbReference type="PANTHER" id="PTHR43744">
    <property type="entry name" value="ABC TRANSPORTER PERMEASE PROTEIN MG189-RELATED-RELATED"/>
    <property type="match status" value="1"/>
</dbReference>
<dbReference type="Pfam" id="PF00528">
    <property type="entry name" value="BPD_transp_1"/>
    <property type="match status" value="1"/>
</dbReference>